<dbReference type="GO" id="GO:0004338">
    <property type="term" value="F:glucan exo-1,3-beta-glucosidase activity"/>
    <property type="evidence" value="ECO:0007669"/>
    <property type="project" value="UniProtKB-EC"/>
</dbReference>
<evidence type="ECO:0000256" key="13">
    <source>
        <dbReference type="ARBA" id="ARBA00041761"/>
    </source>
</evidence>
<comment type="catalytic activity">
    <reaction evidence="11">
        <text>Successive hydrolysis of beta-D-glucose units from the non-reducing ends of (1-&gt;3)-beta-D-glucans, releasing alpha-glucose.</text>
        <dbReference type="EC" id="3.2.1.58"/>
    </reaction>
</comment>
<dbReference type="PANTHER" id="PTHR16631">
    <property type="entry name" value="GLUCAN 1,3-BETA-GLUCOSIDASE"/>
    <property type="match status" value="1"/>
</dbReference>
<dbReference type="SUPFAM" id="SSF51445">
    <property type="entry name" value="(Trans)glycosidases"/>
    <property type="match status" value="1"/>
</dbReference>
<dbReference type="GO" id="GO:0009277">
    <property type="term" value="C:fungal-type cell wall"/>
    <property type="evidence" value="ECO:0007669"/>
    <property type="project" value="TreeGrafter"/>
</dbReference>
<dbReference type="FunFam" id="3.20.20.80:FF:000105">
    <property type="entry name" value="Glucan 1,3-beta-glucosidase"/>
    <property type="match status" value="1"/>
</dbReference>
<dbReference type="EMBL" id="PKFP01000003">
    <property type="protein sequence ID" value="PVH15658.1"/>
    <property type="molecule type" value="Genomic_DNA"/>
</dbReference>
<evidence type="ECO:0000313" key="15">
    <source>
        <dbReference type="EMBL" id="PVH15658.1"/>
    </source>
</evidence>
<comment type="similarity">
    <text evidence="3">Belongs to the class IV-like SAM-binding methyltransferase superfamily.</text>
</comment>
<evidence type="ECO:0000256" key="3">
    <source>
        <dbReference type="ARBA" id="ARBA00009841"/>
    </source>
</evidence>
<gene>
    <name evidence="15" type="ORF">CXQ87_003504</name>
</gene>
<comment type="similarity">
    <text evidence="2 14">Belongs to the glycosyl hydrolase 17 family.</text>
</comment>
<evidence type="ECO:0000256" key="4">
    <source>
        <dbReference type="ARBA" id="ARBA00022512"/>
    </source>
</evidence>
<keyword evidence="4" id="KW-0134">Cell wall</keyword>
<dbReference type="InterPro" id="IPR000490">
    <property type="entry name" value="Glyco_hydro_17"/>
</dbReference>
<accession>A0A2V1ACK1</accession>
<comment type="caution">
    <text evidence="15">The sequence shown here is derived from an EMBL/GenBank/DDBJ whole genome shotgun (WGS) entry which is preliminary data.</text>
</comment>
<dbReference type="InterPro" id="IPR050732">
    <property type="entry name" value="Beta-glucan_modifiers"/>
</dbReference>
<dbReference type="Gene3D" id="3.20.20.80">
    <property type="entry name" value="Glycosidases"/>
    <property type="match status" value="1"/>
</dbReference>
<evidence type="ECO:0000313" key="16">
    <source>
        <dbReference type="Proteomes" id="UP000244406"/>
    </source>
</evidence>
<dbReference type="InterPro" id="IPR003750">
    <property type="entry name" value="Put_MeTrfase-C9orf114-like"/>
</dbReference>
<evidence type="ECO:0000256" key="7">
    <source>
        <dbReference type="ARBA" id="ARBA00022801"/>
    </source>
</evidence>
<dbReference type="GO" id="GO:0042973">
    <property type="term" value="F:glucan endo-1,3-beta-D-glucosidase activity"/>
    <property type="evidence" value="ECO:0007669"/>
    <property type="project" value="TreeGrafter"/>
</dbReference>
<proteinExistence type="inferred from homology"/>
<dbReference type="AlphaFoldDB" id="A0A2V1ACK1"/>
<evidence type="ECO:0000256" key="2">
    <source>
        <dbReference type="ARBA" id="ARBA00008773"/>
    </source>
</evidence>
<evidence type="ECO:0000256" key="8">
    <source>
        <dbReference type="ARBA" id="ARBA00023180"/>
    </source>
</evidence>
<dbReference type="InterPro" id="IPR029028">
    <property type="entry name" value="Alpha/beta_knot_MTases"/>
</dbReference>
<keyword evidence="6" id="KW-0732">Signal</keyword>
<keyword evidence="5" id="KW-0964">Secreted</keyword>
<evidence type="ECO:0000256" key="5">
    <source>
        <dbReference type="ARBA" id="ARBA00022525"/>
    </source>
</evidence>
<keyword evidence="16" id="KW-1185">Reference proteome</keyword>
<evidence type="ECO:0000256" key="11">
    <source>
        <dbReference type="ARBA" id="ARBA00036824"/>
    </source>
</evidence>
<dbReference type="Gene3D" id="3.40.1280.10">
    <property type="match status" value="2"/>
</dbReference>
<dbReference type="GO" id="GO:0005975">
    <property type="term" value="P:carbohydrate metabolic process"/>
    <property type="evidence" value="ECO:0007669"/>
    <property type="project" value="InterPro"/>
</dbReference>
<dbReference type="Pfam" id="PF00332">
    <property type="entry name" value="Glyco_hydro_17"/>
    <property type="match status" value="1"/>
</dbReference>
<dbReference type="Proteomes" id="UP000244406">
    <property type="component" value="Unassembled WGS sequence"/>
</dbReference>
<evidence type="ECO:0000256" key="14">
    <source>
        <dbReference type="RuleBase" id="RU004335"/>
    </source>
</evidence>
<dbReference type="GO" id="GO:0005576">
    <property type="term" value="C:extracellular region"/>
    <property type="evidence" value="ECO:0007669"/>
    <property type="project" value="TreeGrafter"/>
</dbReference>
<dbReference type="SUPFAM" id="SSF75217">
    <property type="entry name" value="alpha/beta knot"/>
    <property type="match status" value="1"/>
</dbReference>
<dbReference type="PANTHER" id="PTHR16631:SF26">
    <property type="entry name" value="GLUCAN 1,3-BETA-GLUCOSIDASE"/>
    <property type="match status" value="1"/>
</dbReference>
<keyword evidence="7" id="KW-0378">Hydrolase</keyword>
<evidence type="ECO:0000256" key="1">
    <source>
        <dbReference type="ARBA" id="ARBA00004191"/>
    </source>
</evidence>
<evidence type="ECO:0000256" key="12">
    <source>
        <dbReference type="ARBA" id="ARBA00038929"/>
    </source>
</evidence>
<organism evidence="15 16">
    <name type="scientific">Candidozyma duobushaemuli</name>
    <dbReference type="NCBI Taxonomy" id="1231522"/>
    <lineage>
        <taxon>Eukaryota</taxon>
        <taxon>Fungi</taxon>
        <taxon>Dikarya</taxon>
        <taxon>Ascomycota</taxon>
        <taxon>Saccharomycotina</taxon>
        <taxon>Pichiomycetes</taxon>
        <taxon>Metschnikowiaceae</taxon>
        <taxon>Candidozyma</taxon>
    </lineage>
</organism>
<dbReference type="InterPro" id="IPR029026">
    <property type="entry name" value="tRNA_m1G_MTases_N"/>
</dbReference>
<dbReference type="CDD" id="cd18086">
    <property type="entry name" value="HsC9orf114-like"/>
    <property type="match status" value="1"/>
</dbReference>
<evidence type="ECO:0000256" key="9">
    <source>
        <dbReference type="ARBA" id="ARBA00023295"/>
    </source>
</evidence>
<dbReference type="GO" id="GO:0009986">
    <property type="term" value="C:cell surface"/>
    <property type="evidence" value="ECO:0007669"/>
    <property type="project" value="TreeGrafter"/>
</dbReference>
<dbReference type="GeneID" id="37003504"/>
<keyword evidence="9" id="KW-0326">Glycosidase</keyword>
<reference evidence="15 16" key="1">
    <citation type="submission" date="2017-12" db="EMBL/GenBank/DDBJ databases">
        <title>Genome Sequence of the Amphotericin B-resistant Candida duobushaemulonii strain, B09383.</title>
        <authorList>
            <person name="Chow N.A."/>
            <person name="Gade L."/>
            <person name="Batra D."/>
            <person name="Rowe L.A."/>
            <person name="Loparev V.N."/>
            <person name="Litvintseva A.P."/>
        </authorList>
    </citation>
    <scope>NUCLEOTIDE SEQUENCE [LARGE SCALE GENOMIC DNA]</scope>
    <source>
        <strain evidence="15 16">B09383</strain>
    </source>
</reference>
<comment type="subcellular location">
    <subcellularLocation>
        <location evidence="1">Secreted</location>
        <location evidence="1">Cell wall</location>
    </subcellularLocation>
</comment>
<dbReference type="RefSeq" id="XP_025336598.1">
    <property type="nucleotide sequence ID" value="XM_025481980.1"/>
</dbReference>
<keyword evidence="10" id="KW-0961">Cell wall biogenesis/degradation</keyword>
<evidence type="ECO:0000256" key="6">
    <source>
        <dbReference type="ARBA" id="ARBA00022729"/>
    </source>
</evidence>
<evidence type="ECO:0000256" key="10">
    <source>
        <dbReference type="ARBA" id="ARBA00023316"/>
    </source>
</evidence>
<dbReference type="GO" id="GO:0031505">
    <property type="term" value="P:fungal-type cell wall organization"/>
    <property type="evidence" value="ECO:0007669"/>
    <property type="project" value="UniProtKB-ARBA"/>
</dbReference>
<dbReference type="InterPro" id="IPR017853">
    <property type="entry name" value="GH"/>
</dbReference>
<protein>
    <recommendedName>
        <fullName evidence="12">glucan 1,3-beta-glucosidase</fullName>
        <ecNumber evidence="12">3.2.1.58</ecNumber>
    </recommendedName>
    <alternativeName>
        <fullName evidence="13">Exo-1,3-beta-glucanase</fullName>
    </alternativeName>
</protein>
<dbReference type="Pfam" id="PF02598">
    <property type="entry name" value="Methyltrn_RNA_3"/>
    <property type="match status" value="1"/>
</dbReference>
<dbReference type="EC" id="3.2.1.58" evidence="12"/>
<name>A0A2V1ACK1_9ASCO</name>
<sequence length="609" mass="66391">MSVSLCVPSSAIRPSNACNLAHATTVAYQIARLSAIYNVNEIVVLDIPLSNQINAAAEATIPGPPESSKKIVFNQPENNVSQGIMPEKGHDAVLLATLLQYFVTPPYLVRSLFKSSERLSLKHAVKLPSIRTFITNPTDASKNFKEGLTIPKKTPKLAKKSKKMGSKRKLQVTKFVNIGRERPFELKGQEVPVNARVTVDLTSGTVVSPQVAYGAAGCNSAFGYSVRYANSISAVYTESGVPGGYTETAFVEADDYFSKSPTKAIPKYNKKSAGTTLLLVGKWFDFEACAASDDNISSIMDVIDCELVVPRGVRIEDAAFIALAKFLGVKDNAGNCKSAEEYKSDFDVLSGQSKVVRTYAVSDCNTLQNLGPAAEDAGFQVMFGIWPTDQAHFDEEKQALKDFLPKISKSTIKVFTVGSEALYRDDMSASDLANAIDEVKQLLSEIKDKNGESYGDVQVGTADSWNVLVDGAALPAIKAADFVFANAFSYWQGQTKENASYSFVDDIMQALQTIQTAKGSTDLSNFWVGETGWPTKGTHFEASEPSVENAKDFWKEAICAIRAWGVNVCVFEAFDEAWKPDSSGTSDVEKYWGVWDASYNLKYPLSCEF</sequence>
<dbReference type="VEuPathDB" id="FungiDB:CXQ87_003504"/>
<keyword evidence="8" id="KW-0325">Glycoprotein</keyword>